<keyword evidence="4" id="KW-0999">Mitochondrion inner membrane</keyword>
<evidence type="ECO:0000256" key="4">
    <source>
        <dbReference type="ARBA" id="ARBA00022792"/>
    </source>
</evidence>
<evidence type="ECO:0000256" key="8">
    <source>
        <dbReference type="ARBA" id="ARBA00023136"/>
    </source>
</evidence>
<evidence type="ECO:0000256" key="5">
    <source>
        <dbReference type="ARBA" id="ARBA00022946"/>
    </source>
</evidence>
<accession>A0A9W6T0V0</accession>
<sequence>MFRSLNNLLWRSNPSPSFSPSPSITILNNIRRLSYKKNLQFHTQPKIVSTLLINNKITNNSNLNSIFSNKRLFSSSLLSYNNNHNHNHRKLYNKVTDIDSNKNKKNDILKDENKSPQQPTTIKDSIASAAVSAYSSRREFLSQGRNFLHRTSLRLKWFLIRQNRPFNIDEVSAIISWILMGNLLWIIIGTTTFVGLMIYLCDFILGTETLKNSKLFKLFLKNLVTFDNNMQMNFNHENFKSSYENGMIKFNNLILSNNDENSNKTEFNIHIDTVKLTLSFRKWYEGKGLIKDVDILGLHGDIYSNDYFTISEDVTKNSFGENYEFNKVSIHDSKLILHNKDLNNSNNNNNNNSESEINDNVIG</sequence>
<comment type="subcellular location">
    <subcellularLocation>
        <location evidence="1">Mitochondrion inner membrane</location>
    </subcellularLocation>
</comment>
<keyword evidence="13" id="KW-1185">Reference proteome</keyword>
<dbReference type="Proteomes" id="UP001165120">
    <property type="component" value="Unassembled WGS sequence"/>
</dbReference>
<dbReference type="InterPro" id="IPR012571">
    <property type="entry name" value="Mdm31/Mdm32"/>
</dbReference>
<feature type="compositionally biased region" description="Low complexity" evidence="10">
    <location>
        <begin position="343"/>
        <end position="363"/>
    </location>
</feature>
<evidence type="ECO:0000256" key="9">
    <source>
        <dbReference type="ARBA" id="ARBA00025191"/>
    </source>
</evidence>
<evidence type="ECO:0000256" key="10">
    <source>
        <dbReference type="SAM" id="MobiDB-lite"/>
    </source>
</evidence>
<dbReference type="GO" id="GO:0005743">
    <property type="term" value="C:mitochondrial inner membrane"/>
    <property type="evidence" value="ECO:0007669"/>
    <property type="project" value="UniProtKB-SubCell"/>
</dbReference>
<evidence type="ECO:0000256" key="6">
    <source>
        <dbReference type="ARBA" id="ARBA00022989"/>
    </source>
</evidence>
<dbReference type="PANTHER" id="PTHR31068:SF0">
    <property type="entry name" value="MITOCHONDRIAL DISTRIBUTION AND MORPHOLOGY PROTEIN 31"/>
    <property type="match status" value="1"/>
</dbReference>
<keyword evidence="6 11" id="KW-1133">Transmembrane helix</keyword>
<dbReference type="GO" id="GO:0000001">
    <property type="term" value="P:mitochondrion inheritance"/>
    <property type="evidence" value="ECO:0007669"/>
    <property type="project" value="InterPro"/>
</dbReference>
<gene>
    <name evidence="12" type="ORF">Cboi02_000391500</name>
</gene>
<dbReference type="EMBL" id="BSXN01001455">
    <property type="protein sequence ID" value="GME73132.1"/>
    <property type="molecule type" value="Genomic_DNA"/>
</dbReference>
<keyword evidence="8 11" id="KW-0472">Membrane</keyword>
<dbReference type="Pfam" id="PF08118">
    <property type="entry name" value="MDM31_MDM32"/>
    <property type="match status" value="1"/>
</dbReference>
<comment type="similarity">
    <text evidence="2">Belongs to the MDM31/MDM32 family.</text>
</comment>
<keyword evidence="5" id="KW-0809">Transit peptide</keyword>
<name>A0A9W6T0V0_CANBO</name>
<dbReference type="GO" id="GO:0007005">
    <property type="term" value="P:mitochondrion organization"/>
    <property type="evidence" value="ECO:0007669"/>
    <property type="project" value="InterPro"/>
</dbReference>
<dbReference type="AlphaFoldDB" id="A0A9W6T0V0"/>
<keyword evidence="7" id="KW-0496">Mitochondrion</keyword>
<feature type="region of interest" description="Disordered" evidence="10">
    <location>
        <begin position="341"/>
        <end position="363"/>
    </location>
</feature>
<comment type="function">
    <text evidence="9">Involved in the organization of the mitochondrial membranes and the global structure of the mitochondria. Also required for mitochondrial distribution and mobility as well as for the maintenance of mitochondrial DNA nucleoids structures.</text>
</comment>
<dbReference type="PANTHER" id="PTHR31068">
    <property type="entry name" value="MITOCHONDRIAL DISTRIBUTION AND MORPHOLOGY PROTEIN 31"/>
    <property type="match status" value="1"/>
</dbReference>
<protein>
    <submittedName>
        <fullName evidence="12">Unnamed protein product</fullName>
    </submittedName>
</protein>
<comment type="caution">
    <text evidence="12">The sequence shown here is derived from an EMBL/GenBank/DDBJ whole genome shotgun (WGS) entry which is preliminary data.</text>
</comment>
<evidence type="ECO:0000313" key="12">
    <source>
        <dbReference type="EMBL" id="GME73132.1"/>
    </source>
</evidence>
<proteinExistence type="inferred from homology"/>
<evidence type="ECO:0000256" key="2">
    <source>
        <dbReference type="ARBA" id="ARBA00005687"/>
    </source>
</evidence>
<evidence type="ECO:0000313" key="13">
    <source>
        <dbReference type="Proteomes" id="UP001165120"/>
    </source>
</evidence>
<evidence type="ECO:0000256" key="3">
    <source>
        <dbReference type="ARBA" id="ARBA00022692"/>
    </source>
</evidence>
<feature type="transmembrane region" description="Helical" evidence="11">
    <location>
        <begin position="183"/>
        <end position="205"/>
    </location>
</feature>
<reference evidence="12" key="1">
    <citation type="submission" date="2023-04" db="EMBL/GenBank/DDBJ databases">
        <title>Candida boidinii NBRC 10035.</title>
        <authorList>
            <person name="Ichikawa N."/>
            <person name="Sato H."/>
            <person name="Tonouchi N."/>
        </authorList>
    </citation>
    <scope>NUCLEOTIDE SEQUENCE</scope>
    <source>
        <strain evidence="12">NBRC 10035</strain>
    </source>
</reference>
<organism evidence="12 13">
    <name type="scientific">Candida boidinii</name>
    <name type="common">Yeast</name>
    <dbReference type="NCBI Taxonomy" id="5477"/>
    <lineage>
        <taxon>Eukaryota</taxon>
        <taxon>Fungi</taxon>
        <taxon>Dikarya</taxon>
        <taxon>Ascomycota</taxon>
        <taxon>Saccharomycotina</taxon>
        <taxon>Pichiomycetes</taxon>
        <taxon>Pichiales</taxon>
        <taxon>Pichiaceae</taxon>
        <taxon>Ogataea</taxon>
        <taxon>Ogataea/Candida clade</taxon>
    </lineage>
</organism>
<evidence type="ECO:0000256" key="1">
    <source>
        <dbReference type="ARBA" id="ARBA00004273"/>
    </source>
</evidence>
<keyword evidence="3 11" id="KW-0812">Transmembrane</keyword>
<evidence type="ECO:0000256" key="7">
    <source>
        <dbReference type="ARBA" id="ARBA00023128"/>
    </source>
</evidence>
<evidence type="ECO:0000256" key="11">
    <source>
        <dbReference type="SAM" id="Phobius"/>
    </source>
</evidence>